<protein>
    <submittedName>
        <fullName evidence="3">AAA family ATPase</fullName>
    </submittedName>
</protein>
<accession>A0A5Q2RK04</accession>
<evidence type="ECO:0000313" key="3">
    <source>
        <dbReference type="EMBL" id="QGG94180.1"/>
    </source>
</evidence>
<dbReference type="AlphaFoldDB" id="A0A5Q2RK04"/>
<dbReference type="InterPro" id="IPR051396">
    <property type="entry name" value="Bact_Antivir_Def_Nuclease"/>
</dbReference>
<dbReference type="Pfam" id="PF11398">
    <property type="entry name" value="DUF2813"/>
    <property type="match status" value="1"/>
</dbReference>
<dbReference type="CDD" id="cd01026">
    <property type="entry name" value="TOPRIM_OLD"/>
    <property type="match status" value="1"/>
</dbReference>
<dbReference type="InterPro" id="IPR041685">
    <property type="entry name" value="AAA_GajA/Old/RecF-like"/>
</dbReference>
<dbReference type="PANTHER" id="PTHR43581:SF2">
    <property type="entry name" value="EXCINUCLEASE ATPASE SUBUNIT"/>
    <property type="match status" value="1"/>
</dbReference>
<feature type="domain" description="Endonuclease GajA/Old nuclease/RecF-like AAA" evidence="1">
    <location>
        <begin position="172"/>
        <end position="217"/>
    </location>
</feature>
<dbReference type="EMBL" id="CP045851">
    <property type="protein sequence ID" value="QGG94180.1"/>
    <property type="molecule type" value="Genomic_DNA"/>
</dbReference>
<dbReference type="InterPro" id="IPR034139">
    <property type="entry name" value="TOPRIM_OLD"/>
</dbReference>
<dbReference type="InterPro" id="IPR027417">
    <property type="entry name" value="P-loop_NTPase"/>
</dbReference>
<keyword evidence="4" id="KW-1185">Reference proteome</keyword>
<dbReference type="SUPFAM" id="SSF52540">
    <property type="entry name" value="P-loop containing nucleoside triphosphate hydrolases"/>
    <property type="match status" value="1"/>
</dbReference>
<dbReference type="KEGG" id="atq:GH723_03165"/>
<proteinExistence type="predicted"/>
<organism evidence="3 4">
    <name type="scientific">Actinomarinicola tropica</name>
    <dbReference type="NCBI Taxonomy" id="2789776"/>
    <lineage>
        <taxon>Bacteria</taxon>
        <taxon>Bacillati</taxon>
        <taxon>Actinomycetota</taxon>
        <taxon>Acidimicrobiia</taxon>
        <taxon>Acidimicrobiales</taxon>
        <taxon>Iamiaceae</taxon>
        <taxon>Actinomarinicola</taxon>
    </lineage>
</organism>
<dbReference type="InterPro" id="IPR022602">
    <property type="entry name" value="DUF2813"/>
</dbReference>
<dbReference type="Gene3D" id="3.40.50.300">
    <property type="entry name" value="P-loop containing nucleotide triphosphate hydrolases"/>
    <property type="match status" value="1"/>
</dbReference>
<dbReference type="Proteomes" id="UP000334019">
    <property type="component" value="Chromosome"/>
</dbReference>
<reference evidence="3 4" key="1">
    <citation type="submission" date="2019-11" db="EMBL/GenBank/DDBJ databases">
        <authorList>
            <person name="He Y."/>
        </authorList>
    </citation>
    <scope>NUCLEOTIDE SEQUENCE [LARGE SCALE GENOMIC DNA]</scope>
    <source>
        <strain evidence="3 4">SCSIO 58843</strain>
    </source>
</reference>
<evidence type="ECO:0000259" key="2">
    <source>
        <dbReference type="Pfam" id="PF20469"/>
    </source>
</evidence>
<evidence type="ECO:0000313" key="4">
    <source>
        <dbReference type="Proteomes" id="UP000334019"/>
    </source>
</evidence>
<dbReference type="Pfam" id="PF20469">
    <property type="entry name" value="OLD-like_TOPRIM"/>
    <property type="match status" value="1"/>
</dbReference>
<dbReference type="RefSeq" id="WP_153758286.1">
    <property type="nucleotide sequence ID" value="NZ_CP045851.1"/>
</dbReference>
<gene>
    <name evidence="3" type="ORF">GH723_03165</name>
</gene>
<dbReference type="PANTHER" id="PTHR43581">
    <property type="entry name" value="ATP/GTP PHOSPHATASE"/>
    <property type="match status" value="1"/>
</dbReference>
<dbReference type="Pfam" id="PF13175">
    <property type="entry name" value="AAA_15"/>
    <property type="match status" value="1"/>
</dbReference>
<name>A0A5Q2RK04_9ACTN</name>
<sequence length="421" mass="44590">MSDPSTTAHDDAARSVIPTGGTCAIRQVAVSGFRTVVATELRLGAVTALVGEAAAGKSNLLAAIALLDESGTAPTPEDADISGVITVEAITTAGRVAVRYEDGTATRHGGWPIVVLPSAQRATTIVPPAAHAGADVAAVADAIREQAGSGASPSSGAGRLVTALERCCERDLSGVLLLIEEPELYLRPQAQRYLYRLLHQFAAGGNQVIYSTHAPAFLNVARLEELAVVTRDLSVGTTAHQAGALSASDGFRAMSEFDAERSELFLADVAVLVEGRTEKLALPHVFRALGIDIDRIGISIVECGGKANLPVFVRLCRATGVPFVVVHDRDAPPDRQPIASERRLNERIRTLSGGENVVELAPDFEAVVGLRRHSHKPEQAWQHFHALTAEDAPADLRRVVELTIAMRDLLGSSHDAEPAHR</sequence>
<evidence type="ECO:0000259" key="1">
    <source>
        <dbReference type="Pfam" id="PF13175"/>
    </source>
</evidence>
<feature type="domain" description="OLD protein-like TOPRIM" evidence="2">
    <location>
        <begin position="265"/>
        <end position="330"/>
    </location>
</feature>